<dbReference type="InterPro" id="IPR007627">
    <property type="entry name" value="RNA_pol_sigma70_r2"/>
</dbReference>
<evidence type="ECO:0000259" key="6">
    <source>
        <dbReference type="Pfam" id="PF04542"/>
    </source>
</evidence>
<feature type="domain" description="RNA polymerase sigma-70 region 2" evidence="6">
    <location>
        <begin position="23"/>
        <end position="78"/>
    </location>
</feature>
<dbReference type="InterPro" id="IPR039425">
    <property type="entry name" value="RNA_pol_sigma-70-like"/>
</dbReference>
<dbReference type="PANTHER" id="PTHR43133:SF50">
    <property type="entry name" value="ECF RNA POLYMERASE SIGMA FACTOR SIGM"/>
    <property type="match status" value="1"/>
</dbReference>
<proteinExistence type="inferred from homology"/>
<dbReference type="InterPro" id="IPR013325">
    <property type="entry name" value="RNA_pol_sigma_r2"/>
</dbReference>
<keyword evidence="9" id="KW-1185">Reference proteome</keyword>
<dbReference type="InterPro" id="IPR014284">
    <property type="entry name" value="RNA_pol_sigma-70_dom"/>
</dbReference>
<keyword evidence="5" id="KW-0804">Transcription</keyword>
<gene>
    <name evidence="8" type="ORF">ACFOYY_26155</name>
</gene>
<evidence type="ECO:0000313" key="8">
    <source>
        <dbReference type="EMBL" id="MFC3983638.1"/>
    </source>
</evidence>
<sequence length="500" mass="53974">METGAESAEEHFRDFVTSRWQAMLRTAYLLTGDHGRAEDLLQTALVRTHRRWNRIDDPELYTRRVLTNLNISWWRRRRITEHLTGTVPETAVQDPHTGYETRDALWTAMLTLPPRMRAVLVLRYFEDLPEAEVARTLGCSLGTVKSQASRGLERLRGHPGITGDPGARVLYAGDRAGHRVIVAVSPRNPAMGGTVILYGTAGTPVEALRADPQPPNMTGRDGIAWISADPDHTLIVLGPPRTTAVKISPSVTYRSDGTPTRRTRTLRTDDGLILTPVPDAAPGHVAIKIRLGERFGEPVPLGWPTSQHEDPAFRPNLTRAAAAAEGHVDREQAQGLLWGLGALATPPWRLTYRYLWGGPLGAGRDALIATVSGPETPTFLAVQTTYTAPDGSTTTDRLGRPAGDLSQPVGWTTDLGGSPAAAVRVPNGAGVRVELREGNRTIATVSADATGLALFSPPGLSRERLRACGYRVLGAGGKVLHRGGLDIGDLHTAVLGGSDW</sequence>
<comment type="caution">
    <text evidence="8">The sequence shown here is derived from an EMBL/GenBank/DDBJ whole genome shotgun (WGS) entry which is preliminary data.</text>
</comment>
<name>A0ABV8F4P8_9ACTN</name>
<dbReference type="EMBL" id="JBHSBC010000032">
    <property type="protein sequence ID" value="MFC3983638.1"/>
    <property type="molecule type" value="Genomic_DNA"/>
</dbReference>
<keyword evidence="3" id="KW-0731">Sigma factor</keyword>
<dbReference type="InterPro" id="IPR014325">
    <property type="entry name" value="RNA_pol_sigma-E_actinobac"/>
</dbReference>
<dbReference type="NCBIfam" id="TIGR02983">
    <property type="entry name" value="SigE-fam_strep"/>
    <property type="match status" value="1"/>
</dbReference>
<comment type="similarity">
    <text evidence="1">Belongs to the sigma-70 factor family. ECF subfamily.</text>
</comment>
<evidence type="ECO:0000256" key="1">
    <source>
        <dbReference type="ARBA" id="ARBA00010641"/>
    </source>
</evidence>
<dbReference type="Pfam" id="PF04542">
    <property type="entry name" value="Sigma70_r2"/>
    <property type="match status" value="1"/>
</dbReference>
<dbReference type="RefSeq" id="WP_386192940.1">
    <property type="nucleotide sequence ID" value="NZ_JBHSBC010000032.1"/>
</dbReference>
<dbReference type="InterPro" id="IPR036388">
    <property type="entry name" value="WH-like_DNA-bd_sf"/>
</dbReference>
<evidence type="ECO:0000256" key="2">
    <source>
        <dbReference type="ARBA" id="ARBA00023015"/>
    </source>
</evidence>
<keyword evidence="4" id="KW-0238">DNA-binding</keyword>
<dbReference type="PANTHER" id="PTHR43133">
    <property type="entry name" value="RNA POLYMERASE ECF-TYPE SIGMA FACTO"/>
    <property type="match status" value="1"/>
</dbReference>
<dbReference type="InterPro" id="IPR013324">
    <property type="entry name" value="RNA_pol_sigma_r3/r4-like"/>
</dbReference>
<keyword evidence="2" id="KW-0805">Transcription regulation</keyword>
<organism evidence="8 9">
    <name type="scientific">Streptosporangium jomthongense</name>
    <dbReference type="NCBI Taxonomy" id="1193683"/>
    <lineage>
        <taxon>Bacteria</taxon>
        <taxon>Bacillati</taxon>
        <taxon>Actinomycetota</taxon>
        <taxon>Actinomycetes</taxon>
        <taxon>Streptosporangiales</taxon>
        <taxon>Streptosporangiaceae</taxon>
        <taxon>Streptosporangium</taxon>
    </lineage>
</organism>
<dbReference type="Gene3D" id="1.10.10.10">
    <property type="entry name" value="Winged helix-like DNA-binding domain superfamily/Winged helix DNA-binding domain"/>
    <property type="match status" value="1"/>
</dbReference>
<evidence type="ECO:0000313" key="9">
    <source>
        <dbReference type="Proteomes" id="UP001595698"/>
    </source>
</evidence>
<evidence type="ECO:0000256" key="4">
    <source>
        <dbReference type="ARBA" id="ARBA00023125"/>
    </source>
</evidence>
<evidence type="ECO:0000256" key="3">
    <source>
        <dbReference type="ARBA" id="ARBA00023082"/>
    </source>
</evidence>
<protein>
    <submittedName>
        <fullName evidence="8">SigE family RNA polymerase sigma factor</fullName>
    </submittedName>
</protein>
<dbReference type="Proteomes" id="UP001595698">
    <property type="component" value="Unassembled WGS sequence"/>
</dbReference>
<evidence type="ECO:0000256" key="5">
    <source>
        <dbReference type="ARBA" id="ARBA00023163"/>
    </source>
</evidence>
<dbReference type="SUPFAM" id="SSF88946">
    <property type="entry name" value="Sigma2 domain of RNA polymerase sigma factors"/>
    <property type="match status" value="1"/>
</dbReference>
<dbReference type="Pfam" id="PF08281">
    <property type="entry name" value="Sigma70_r4_2"/>
    <property type="match status" value="1"/>
</dbReference>
<dbReference type="NCBIfam" id="TIGR02937">
    <property type="entry name" value="sigma70-ECF"/>
    <property type="match status" value="1"/>
</dbReference>
<dbReference type="InterPro" id="IPR013249">
    <property type="entry name" value="RNA_pol_sigma70_r4_t2"/>
</dbReference>
<feature type="domain" description="RNA polymerase sigma factor 70 region 4 type 2" evidence="7">
    <location>
        <begin position="103"/>
        <end position="155"/>
    </location>
</feature>
<evidence type="ECO:0000259" key="7">
    <source>
        <dbReference type="Pfam" id="PF08281"/>
    </source>
</evidence>
<reference evidence="9" key="1">
    <citation type="journal article" date="2019" name="Int. J. Syst. Evol. Microbiol.">
        <title>The Global Catalogue of Microorganisms (GCM) 10K type strain sequencing project: providing services to taxonomists for standard genome sequencing and annotation.</title>
        <authorList>
            <consortium name="The Broad Institute Genomics Platform"/>
            <consortium name="The Broad Institute Genome Sequencing Center for Infectious Disease"/>
            <person name="Wu L."/>
            <person name="Ma J."/>
        </authorList>
    </citation>
    <scope>NUCLEOTIDE SEQUENCE [LARGE SCALE GENOMIC DNA]</scope>
    <source>
        <strain evidence="9">TBRC 7912</strain>
    </source>
</reference>
<dbReference type="SUPFAM" id="SSF88659">
    <property type="entry name" value="Sigma3 and sigma4 domains of RNA polymerase sigma factors"/>
    <property type="match status" value="1"/>
</dbReference>
<dbReference type="Gene3D" id="1.10.1740.10">
    <property type="match status" value="1"/>
</dbReference>
<accession>A0ABV8F4P8</accession>
<dbReference type="CDD" id="cd06171">
    <property type="entry name" value="Sigma70_r4"/>
    <property type="match status" value="1"/>
</dbReference>